<evidence type="ECO:0000313" key="2">
    <source>
        <dbReference type="Proteomes" id="UP001566132"/>
    </source>
</evidence>
<dbReference type="AlphaFoldDB" id="A0ABD1DYS0"/>
<evidence type="ECO:0000313" key="1">
    <source>
        <dbReference type="EMBL" id="KAL1487539.1"/>
    </source>
</evidence>
<name>A0ABD1DYS0_HYPHA</name>
<accession>A0ABD1DYS0</accession>
<dbReference type="Proteomes" id="UP001566132">
    <property type="component" value="Unassembled WGS sequence"/>
</dbReference>
<gene>
    <name evidence="1" type="ORF">ABEB36_015789</name>
</gene>
<comment type="caution">
    <text evidence="1">The sequence shown here is derived from an EMBL/GenBank/DDBJ whole genome shotgun (WGS) entry which is preliminary data.</text>
</comment>
<reference evidence="1 2" key="1">
    <citation type="submission" date="2024-05" db="EMBL/GenBank/DDBJ databases">
        <title>Genetic variation in Jamaican populations of the coffee berry borer (Hypothenemus hampei).</title>
        <authorList>
            <person name="Errbii M."/>
            <person name="Myrie A."/>
        </authorList>
    </citation>
    <scope>NUCLEOTIDE SEQUENCE [LARGE SCALE GENOMIC DNA]</scope>
    <source>
        <strain evidence="1">JA-Hopewell-2020-01-JO</strain>
        <tissue evidence="1">Whole body</tissue>
    </source>
</reference>
<protein>
    <submittedName>
        <fullName evidence="1">Uncharacterized protein</fullName>
    </submittedName>
</protein>
<sequence length="156" mass="17338">MTVELSLASEGSPYGEIVLIRRVGYARGWSGLTLQGSCPVVNPEEAIREVMMVSPIVSSNCLGQPRDEIPHQVCAPVRHEKETKLLPPRLVSREEFSLTGGIPGSGIRPGMIEMIFILQHFIRSSWDVNIKTTNVGLFRLKEYHGVGGRLERSRMP</sequence>
<proteinExistence type="predicted"/>
<dbReference type="EMBL" id="JBDJPC010000033">
    <property type="protein sequence ID" value="KAL1487539.1"/>
    <property type="molecule type" value="Genomic_DNA"/>
</dbReference>
<organism evidence="1 2">
    <name type="scientific">Hypothenemus hampei</name>
    <name type="common">Coffee berry borer</name>
    <dbReference type="NCBI Taxonomy" id="57062"/>
    <lineage>
        <taxon>Eukaryota</taxon>
        <taxon>Metazoa</taxon>
        <taxon>Ecdysozoa</taxon>
        <taxon>Arthropoda</taxon>
        <taxon>Hexapoda</taxon>
        <taxon>Insecta</taxon>
        <taxon>Pterygota</taxon>
        <taxon>Neoptera</taxon>
        <taxon>Endopterygota</taxon>
        <taxon>Coleoptera</taxon>
        <taxon>Polyphaga</taxon>
        <taxon>Cucujiformia</taxon>
        <taxon>Curculionidae</taxon>
        <taxon>Scolytinae</taxon>
        <taxon>Hypothenemus</taxon>
    </lineage>
</organism>
<keyword evidence="2" id="KW-1185">Reference proteome</keyword>